<sequence>MSSIVASGGATGGEGVRVGARFAACDGGLAAFGGEVRFRVWRGMEAPGEGVGSDAVLGGASDRVG</sequence>
<evidence type="ECO:0000313" key="2">
    <source>
        <dbReference type="Proteomes" id="UP000008021"/>
    </source>
</evidence>
<evidence type="ECO:0000313" key="1">
    <source>
        <dbReference type="EnsemblPlants" id="OMERI03G21350.1"/>
    </source>
</evidence>
<name>A0A0E0D2W2_9ORYZ</name>
<reference evidence="1" key="2">
    <citation type="submission" date="2018-05" db="EMBL/GenBank/DDBJ databases">
        <title>OmerRS3 (Oryza meridionalis Reference Sequence Version 3).</title>
        <authorList>
            <person name="Zhang J."/>
            <person name="Kudrna D."/>
            <person name="Lee S."/>
            <person name="Talag J."/>
            <person name="Welchert J."/>
            <person name="Wing R.A."/>
        </authorList>
    </citation>
    <scope>NUCLEOTIDE SEQUENCE [LARGE SCALE GENOMIC DNA]</scope>
    <source>
        <strain evidence="1">cv. OR44</strain>
    </source>
</reference>
<accession>A0A0E0D2W2</accession>
<reference evidence="1" key="1">
    <citation type="submission" date="2015-04" db="UniProtKB">
        <authorList>
            <consortium name="EnsemblPlants"/>
        </authorList>
    </citation>
    <scope>IDENTIFICATION</scope>
</reference>
<dbReference type="EnsemblPlants" id="OMERI03G21350.1">
    <property type="protein sequence ID" value="OMERI03G21350.1"/>
    <property type="gene ID" value="OMERI03G21350"/>
</dbReference>
<protein>
    <submittedName>
        <fullName evidence="1">Uncharacterized protein</fullName>
    </submittedName>
</protein>
<proteinExistence type="predicted"/>
<dbReference type="Gramene" id="OMERI03G21350.1">
    <property type="protein sequence ID" value="OMERI03G21350.1"/>
    <property type="gene ID" value="OMERI03G21350"/>
</dbReference>
<dbReference type="Proteomes" id="UP000008021">
    <property type="component" value="Chromosome 3"/>
</dbReference>
<organism evidence="1">
    <name type="scientific">Oryza meridionalis</name>
    <dbReference type="NCBI Taxonomy" id="40149"/>
    <lineage>
        <taxon>Eukaryota</taxon>
        <taxon>Viridiplantae</taxon>
        <taxon>Streptophyta</taxon>
        <taxon>Embryophyta</taxon>
        <taxon>Tracheophyta</taxon>
        <taxon>Spermatophyta</taxon>
        <taxon>Magnoliopsida</taxon>
        <taxon>Liliopsida</taxon>
        <taxon>Poales</taxon>
        <taxon>Poaceae</taxon>
        <taxon>BOP clade</taxon>
        <taxon>Oryzoideae</taxon>
        <taxon>Oryzeae</taxon>
        <taxon>Oryzinae</taxon>
        <taxon>Oryza</taxon>
    </lineage>
</organism>
<dbReference type="HOGENOM" id="CLU_2853561_0_0_1"/>
<keyword evidence="2" id="KW-1185">Reference proteome</keyword>
<dbReference type="AlphaFoldDB" id="A0A0E0D2W2"/>